<reference evidence="1 2" key="1">
    <citation type="submission" date="2020-08" db="EMBL/GenBank/DDBJ databases">
        <title>Sequencing the genomes of 1000 actinobacteria strains.</title>
        <authorList>
            <person name="Klenk H.-P."/>
        </authorList>
    </citation>
    <scope>NUCLEOTIDE SEQUENCE [LARGE SCALE GENOMIC DNA]</scope>
    <source>
        <strain evidence="1 2">DSM 45809</strain>
    </source>
</reference>
<gene>
    <name evidence="1" type="ORF">BJY16_005710</name>
</gene>
<keyword evidence="2" id="KW-1185">Reference proteome</keyword>
<accession>A0A7W7H1F7</accession>
<name>A0A7W7H1F7_9ACTN</name>
<dbReference type="RefSeq" id="WP_185042648.1">
    <property type="nucleotide sequence ID" value="NZ_BAABFG010000005.1"/>
</dbReference>
<dbReference type="AlphaFoldDB" id="A0A7W7H1F7"/>
<comment type="caution">
    <text evidence="1">The sequence shown here is derived from an EMBL/GenBank/DDBJ whole genome shotgun (WGS) entry which is preliminary data.</text>
</comment>
<dbReference type="EMBL" id="JACHNB010000001">
    <property type="protein sequence ID" value="MBB4742251.1"/>
    <property type="molecule type" value="Genomic_DNA"/>
</dbReference>
<proteinExistence type="predicted"/>
<evidence type="ECO:0000313" key="2">
    <source>
        <dbReference type="Proteomes" id="UP000546162"/>
    </source>
</evidence>
<protein>
    <submittedName>
        <fullName evidence="1">Uncharacterized protein</fullName>
    </submittedName>
</protein>
<sequence>MTGTESYTLAGFVAGFRWTPAGPEWAGGLPPVVPTVSDCLADFLPAGPDVEPWQQPLFEPWHRTVQQAATAVRHAPAAARTAHVLSMSVAAPEATDLAAMIEEWIGDLPHPIRVNLARPAAAPPGTILGFEVVGFDTGRFHSWLCYRLDTQARDRLGIRPGNAGLLTGLDDARRVAGLANRNHGTHDSTPEDITWFPALLAEHLPTGDAMINF</sequence>
<organism evidence="1 2">
    <name type="scientific">Actinoplanes octamycinicus</name>
    <dbReference type="NCBI Taxonomy" id="135948"/>
    <lineage>
        <taxon>Bacteria</taxon>
        <taxon>Bacillati</taxon>
        <taxon>Actinomycetota</taxon>
        <taxon>Actinomycetes</taxon>
        <taxon>Micromonosporales</taxon>
        <taxon>Micromonosporaceae</taxon>
        <taxon>Actinoplanes</taxon>
    </lineage>
</organism>
<evidence type="ECO:0000313" key="1">
    <source>
        <dbReference type="EMBL" id="MBB4742251.1"/>
    </source>
</evidence>
<dbReference type="Proteomes" id="UP000546162">
    <property type="component" value="Unassembled WGS sequence"/>
</dbReference>